<evidence type="ECO:0000313" key="13">
    <source>
        <dbReference type="Proteomes" id="UP000290191"/>
    </source>
</evidence>
<evidence type="ECO:0000256" key="9">
    <source>
        <dbReference type="ARBA" id="ARBA00023143"/>
    </source>
</evidence>
<accession>A0A4Q0Y4F1</accession>
<reference evidence="12 13" key="1">
    <citation type="submission" date="2017-10" db="EMBL/GenBank/DDBJ databases">
        <title>Genomics of the genus Arcobacter.</title>
        <authorList>
            <person name="Perez-Cataluna A."/>
            <person name="Figueras M.J."/>
        </authorList>
    </citation>
    <scope>NUCLEOTIDE SEQUENCE [LARGE SCALE GENOMIC DNA]</scope>
    <source>
        <strain evidence="12 13">DSM 24636</strain>
    </source>
</reference>
<keyword evidence="13" id="KW-1185">Reference proteome</keyword>
<evidence type="ECO:0000256" key="2">
    <source>
        <dbReference type="ARBA" id="ARBA00004117"/>
    </source>
</evidence>
<dbReference type="OrthoDB" id="9789227at2"/>
<comment type="function">
    <text evidence="1">Assembles around the rod to form the L-ring and probably protects the motor/basal body from shearing forces during rotation.</text>
</comment>
<dbReference type="GO" id="GO:0003774">
    <property type="term" value="F:cytoskeletal motor activity"/>
    <property type="evidence" value="ECO:0007669"/>
    <property type="project" value="InterPro"/>
</dbReference>
<evidence type="ECO:0000256" key="8">
    <source>
        <dbReference type="ARBA" id="ARBA00023136"/>
    </source>
</evidence>
<evidence type="ECO:0000313" key="12">
    <source>
        <dbReference type="EMBL" id="RXJ63161.1"/>
    </source>
</evidence>
<dbReference type="InterPro" id="IPR000527">
    <property type="entry name" value="Flag_Lring"/>
</dbReference>
<comment type="subcellular location">
    <subcellularLocation>
        <location evidence="2">Bacterial flagellum basal body</location>
    </subcellularLocation>
    <subcellularLocation>
        <location evidence="3">Cell outer membrane</location>
    </subcellularLocation>
</comment>
<name>A0A4Q0Y4F1_9BACT</name>
<gene>
    <name evidence="12" type="ORF">CRV06_07830</name>
</gene>
<dbReference type="EMBL" id="PDKO01000005">
    <property type="protein sequence ID" value="RXJ63161.1"/>
    <property type="molecule type" value="Genomic_DNA"/>
</dbReference>
<evidence type="ECO:0000256" key="1">
    <source>
        <dbReference type="ARBA" id="ARBA00002591"/>
    </source>
</evidence>
<dbReference type="RefSeq" id="WP_044417062.1">
    <property type="nucleotide sequence ID" value="NZ_CP041070.1"/>
</dbReference>
<keyword evidence="10" id="KW-0998">Cell outer membrane</keyword>
<dbReference type="PRINTS" id="PR01008">
    <property type="entry name" value="FLGLRINGFLGH"/>
</dbReference>
<dbReference type="PANTHER" id="PTHR34933">
    <property type="entry name" value="FLAGELLAR L-RING PROTEIN"/>
    <property type="match status" value="1"/>
</dbReference>
<keyword evidence="12" id="KW-0966">Cell projection</keyword>
<sequence length="231" mass="25675">MRIKYFLPFLLIFSFVGCGQDPEIKFTKPKIQVPKEQPIVKRNKGSLYAVKGSSLFADKKDLQIGDIIQVQIDESLYSNSHNKRELSNDRNSSLGGGVVTAGQNNGLASKIAKSLNPVTNLGFESNSSVENDGEVKTKLDETFSTSVSAIIEETYQNGNYYISGTKEILIDGQKQSLTLTGVIRPYDITSDNSVDSSQIANLKILYEKDGEEQDVMHVPWGLKIIQLFWPF</sequence>
<dbReference type="GO" id="GO:0071973">
    <property type="term" value="P:bacterial-type flagellum-dependent cell motility"/>
    <property type="evidence" value="ECO:0007669"/>
    <property type="project" value="InterPro"/>
</dbReference>
<keyword evidence="9" id="KW-0975">Bacterial flagellum</keyword>
<evidence type="ECO:0000256" key="10">
    <source>
        <dbReference type="ARBA" id="ARBA00023237"/>
    </source>
</evidence>
<evidence type="ECO:0000256" key="6">
    <source>
        <dbReference type="ARBA" id="ARBA00016940"/>
    </source>
</evidence>
<dbReference type="GO" id="GO:0009279">
    <property type="term" value="C:cell outer membrane"/>
    <property type="evidence" value="ECO:0007669"/>
    <property type="project" value="UniProtKB-SubCell"/>
</dbReference>
<dbReference type="PANTHER" id="PTHR34933:SF1">
    <property type="entry name" value="FLAGELLAR L-RING PROTEIN"/>
    <property type="match status" value="1"/>
</dbReference>
<dbReference type="AlphaFoldDB" id="A0A4Q0Y4F1"/>
<organism evidence="12 13">
    <name type="scientific">Halarcobacter anaerophilus</name>
    <dbReference type="NCBI Taxonomy" id="877500"/>
    <lineage>
        <taxon>Bacteria</taxon>
        <taxon>Pseudomonadati</taxon>
        <taxon>Campylobacterota</taxon>
        <taxon>Epsilonproteobacteria</taxon>
        <taxon>Campylobacterales</taxon>
        <taxon>Arcobacteraceae</taxon>
        <taxon>Halarcobacter</taxon>
    </lineage>
</organism>
<evidence type="ECO:0000256" key="11">
    <source>
        <dbReference type="ARBA" id="ARBA00032876"/>
    </source>
</evidence>
<keyword evidence="7" id="KW-0732">Signal</keyword>
<evidence type="ECO:0000256" key="4">
    <source>
        <dbReference type="ARBA" id="ARBA00006929"/>
    </source>
</evidence>
<evidence type="ECO:0000256" key="3">
    <source>
        <dbReference type="ARBA" id="ARBA00004442"/>
    </source>
</evidence>
<protein>
    <recommendedName>
        <fullName evidence="6">Flagellar L-ring protein</fullName>
    </recommendedName>
    <alternativeName>
        <fullName evidence="11">Basal body L-ring protein</fullName>
    </alternativeName>
</protein>
<keyword evidence="8" id="KW-0472">Membrane</keyword>
<evidence type="ECO:0000256" key="5">
    <source>
        <dbReference type="ARBA" id="ARBA00011439"/>
    </source>
</evidence>
<comment type="similarity">
    <text evidence="4">Belongs to the FlgH family.</text>
</comment>
<dbReference type="PROSITE" id="PS51257">
    <property type="entry name" value="PROKAR_LIPOPROTEIN"/>
    <property type="match status" value="1"/>
</dbReference>
<proteinExistence type="inferred from homology"/>
<comment type="caution">
    <text evidence="12">The sequence shown here is derived from an EMBL/GenBank/DDBJ whole genome shotgun (WGS) entry which is preliminary data.</text>
</comment>
<dbReference type="STRING" id="877500.GCA_000935065_01569"/>
<dbReference type="Proteomes" id="UP000290191">
    <property type="component" value="Unassembled WGS sequence"/>
</dbReference>
<keyword evidence="12" id="KW-0282">Flagellum</keyword>
<dbReference type="Pfam" id="PF02107">
    <property type="entry name" value="FlgH"/>
    <property type="match status" value="1"/>
</dbReference>
<comment type="subunit">
    <text evidence="5">The basal body constitutes a major portion of the flagellar organelle and consists of four rings (L,P,S, and M) mounted on a central rod.</text>
</comment>
<keyword evidence="12" id="KW-0969">Cilium</keyword>
<evidence type="ECO:0000256" key="7">
    <source>
        <dbReference type="ARBA" id="ARBA00022729"/>
    </source>
</evidence>
<dbReference type="GO" id="GO:0009427">
    <property type="term" value="C:bacterial-type flagellum basal body, distal rod, L ring"/>
    <property type="evidence" value="ECO:0007669"/>
    <property type="project" value="InterPro"/>
</dbReference>